<dbReference type="InterPro" id="IPR021833">
    <property type="entry name" value="DUF3425"/>
</dbReference>
<dbReference type="PANTHER" id="PTHR38116">
    <property type="entry name" value="CHROMOSOME 7, WHOLE GENOME SHOTGUN SEQUENCE"/>
    <property type="match status" value="1"/>
</dbReference>
<dbReference type="AlphaFoldDB" id="A0AAD6I328"/>
<accession>A0AAD6I328</accession>
<dbReference type="Proteomes" id="UP001219568">
    <property type="component" value="Unassembled WGS sequence"/>
</dbReference>
<evidence type="ECO:0008006" key="4">
    <source>
        <dbReference type="Google" id="ProtNLM"/>
    </source>
</evidence>
<dbReference type="Pfam" id="PF11905">
    <property type="entry name" value="DUF3425"/>
    <property type="match status" value="1"/>
</dbReference>
<protein>
    <recommendedName>
        <fullName evidence="4">BZIP domain-containing protein</fullName>
    </recommendedName>
</protein>
<comment type="caution">
    <text evidence="2">The sequence shown here is derived from an EMBL/GenBank/DDBJ whole genome shotgun (WGS) entry which is preliminary data.</text>
</comment>
<sequence length="277" mass="32213">MTDSSLQIADPISSDEVEDNWSGLTDRAERRRRQNRINQRAYRKRKRLQNKDVHPKSLVKLSKSTSPQSQDSATSESSKVKSCCTPGVLQDLLEQFAKSAIESYARGDPAADHLMTLTKVNVFRAFAQNLELIGWSPYWMDYDAVSPFNQALPQRESTPDDHSHIPLTLRPTRIQKSVPHHPWLDFFPLPKMRDNLIEAGDEWDDEQLCHDIMGFWGESTMDSGLLVWGEPWDIRNWEVTEPFLKKWQWIVRGCPELMNATNTWRARRGEKLIFRYI</sequence>
<feature type="region of interest" description="Disordered" evidence="1">
    <location>
        <begin position="1"/>
        <end position="81"/>
    </location>
</feature>
<proteinExistence type="predicted"/>
<feature type="compositionally biased region" description="Polar residues" evidence="1">
    <location>
        <begin position="62"/>
        <end position="77"/>
    </location>
</feature>
<name>A0AAD6I328_PENCN</name>
<dbReference type="EMBL" id="JAQJZL010000014">
    <property type="protein sequence ID" value="KAJ6029885.1"/>
    <property type="molecule type" value="Genomic_DNA"/>
</dbReference>
<evidence type="ECO:0000313" key="3">
    <source>
        <dbReference type="Proteomes" id="UP001219568"/>
    </source>
</evidence>
<gene>
    <name evidence="2" type="ORF">N7460_010151</name>
</gene>
<keyword evidence="3" id="KW-1185">Reference proteome</keyword>
<reference evidence="2" key="2">
    <citation type="submission" date="2023-01" db="EMBL/GenBank/DDBJ databases">
        <authorList>
            <person name="Petersen C."/>
        </authorList>
    </citation>
    <scope>NUCLEOTIDE SEQUENCE</scope>
    <source>
        <strain evidence="2">IBT 15450</strain>
    </source>
</reference>
<evidence type="ECO:0000256" key="1">
    <source>
        <dbReference type="SAM" id="MobiDB-lite"/>
    </source>
</evidence>
<evidence type="ECO:0000313" key="2">
    <source>
        <dbReference type="EMBL" id="KAJ6029885.1"/>
    </source>
</evidence>
<feature type="compositionally biased region" description="Basic residues" evidence="1">
    <location>
        <begin position="30"/>
        <end position="48"/>
    </location>
</feature>
<dbReference type="PANTHER" id="PTHR38116:SF8">
    <property type="entry name" value="BZIP DOMAIN-CONTAINING PROTEIN"/>
    <property type="match status" value="1"/>
</dbReference>
<reference evidence="2" key="1">
    <citation type="journal article" date="2023" name="IMA Fungus">
        <title>Comparative genomic study of the Penicillium genus elucidates a diverse pangenome and 15 lateral gene transfer events.</title>
        <authorList>
            <person name="Petersen C."/>
            <person name="Sorensen T."/>
            <person name="Nielsen M.R."/>
            <person name="Sondergaard T.E."/>
            <person name="Sorensen J.L."/>
            <person name="Fitzpatrick D.A."/>
            <person name="Frisvad J.C."/>
            <person name="Nielsen K.L."/>
        </authorList>
    </citation>
    <scope>NUCLEOTIDE SEQUENCE</scope>
    <source>
        <strain evidence="2">IBT 15450</strain>
    </source>
</reference>
<organism evidence="2 3">
    <name type="scientific">Penicillium canescens</name>
    <dbReference type="NCBI Taxonomy" id="5083"/>
    <lineage>
        <taxon>Eukaryota</taxon>
        <taxon>Fungi</taxon>
        <taxon>Dikarya</taxon>
        <taxon>Ascomycota</taxon>
        <taxon>Pezizomycotina</taxon>
        <taxon>Eurotiomycetes</taxon>
        <taxon>Eurotiomycetidae</taxon>
        <taxon>Eurotiales</taxon>
        <taxon>Aspergillaceae</taxon>
        <taxon>Penicillium</taxon>
    </lineage>
</organism>